<dbReference type="GO" id="GO:0005737">
    <property type="term" value="C:cytoplasm"/>
    <property type="evidence" value="ECO:0007669"/>
    <property type="project" value="TreeGrafter"/>
</dbReference>
<proteinExistence type="inferred from homology"/>
<dbReference type="InterPro" id="IPR008183">
    <property type="entry name" value="Aldose_1/G6P_1-epimerase"/>
</dbReference>
<dbReference type="EMBL" id="CP064781">
    <property type="protein sequence ID" value="QRJ62627.1"/>
    <property type="molecule type" value="Genomic_DNA"/>
</dbReference>
<dbReference type="PANTHER" id="PTHR11122:SF13">
    <property type="entry name" value="GLUCOSE-6-PHOSPHATE 1-EPIMERASE"/>
    <property type="match status" value="1"/>
</dbReference>
<dbReference type="Pfam" id="PF01263">
    <property type="entry name" value="Aldose_epim"/>
    <property type="match status" value="1"/>
</dbReference>
<dbReference type="CDD" id="cd09020">
    <property type="entry name" value="D-hex-6-P-epi_like"/>
    <property type="match status" value="1"/>
</dbReference>
<gene>
    <name evidence="6" type="ORF">IWH25_12695</name>
</gene>
<accession>A0A974PW65</accession>
<comment type="catalytic activity">
    <reaction evidence="1">
        <text>alpha-D-glucose 6-phosphate = beta-D-glucose 6-phosphate</text>
        <dbReference type="Rhea" id="RHEA:16249"/>
        <dbReference type="ChEBI" id="CHEBI:58225"/>
        <dbReference type="ChEBI" id="CHEBI:58247"/>
        <dbReference type="EC" id="5.1.3.15"/>
    </reaction>
</comment>
<dbReference type="InterPro" id="IPR011013">
    <property type="entry name" value="Gal_mutarotase_sf_dom"/>
</dbReference>
<evidence type="ECO:0000256" key="1">
    <source>
        <dbReference type="ARBA" id="ARBA00001096"/>
    </source>
</evidence>
<feature type="active site" evidence="5">
    <location>
        <position position="167"/>
    </location>
</feature>
<dbReference type="PIRSF" id="PIRSF016020">
    <property type="entry name" value="PHexose_mutarotase"/>
    <property type="match status" value="1"/>
</dbReference>
<evidence type="ECO:0000256" key="2">
    <source>
        <dbReference type="ARBA" id="ARBA00005866"/>
    </source>
</evidence>
<organism evidence="6 7">
    <name type="scientific">Azospira restricta</name>
    <dbReference type="NCBI Taxonomy" id="404405"/>
    <lineage>
        <taxon>Bacteria</taxon>
        <taxon>Pseudomonadati</taxon>
        <taxon>Pseudomonadota</taxon>
        <taxon>Betaproteobacteria</taxon>
        <taxon>Rhodocyclales</taxon>
        <taxon>Rhodocyclaceae</taxon>
        <taxon>Azospira</taxon>
    </lineage>
</organism>
<dbReference type="EC" id="5.1.3.15" evidence="4"/>
<dbReference type="Gene3D" id="2.70.98.10">
    <property type="match status" value="1"/>
</dbReference>
<dbReference type="AlphaFoldDB" id="A0A974PW65"/>
<keyword evidence="7" id="KW-1185">Reference proteome</keyword>
<evidence type="ECO:0000256" key="4">
    <source>
        <dbReference type="PIRNR" id="PIRNR016020"/>
    </source>
</evidence>
<dbReference type="InterPro" id="IPR025532">
    <property type="entry name" value="G6P_1-epimerase"/>
</dbReference>
<evidence type="ECO:0000313" key="6">
    <source>
        <dbReference type="EMBL" id="QRJ62627.1"/>
    </source>
</evidence>
<dbReference type="PANTHER" id="PTHR11122">
    <property type="entry name" value="APOSPORY-ASSOCIATED PROTEIN C-RELATED"/>
    <property type="match status" value="1"/>
</dbReference>
<name>A0A974PW65_9RHOO</name>
<evidence type="ECO:0000256" key="3">
    <source>
        <dbReference type="ARBA" id="ARBA00023235"/>
    </source>
</evidence>
<sequence>MKKPAAPRPERLAAGLIESIDFHGLAALRLRVPSGASAVVSAFGAQVLSWTTADGRERLFLSERAVFDGSAPIRGGVPVCFPQFAGLGPLPKHGFARTRTWSESGRSTGKDYAMVSFALEDDAATRRLWPHAFRAEITVNLENNRLDVELGVDNTGDAPLAFTAALHSYLRVTEVEDSYLEGLYGHEYRDAARGDRIVKDTGTRLGFEGETDRVYHGVRRPLLVNAGNLSLGLDQEGFPDVVVWNPWVERCAALADMAPSGWRHLLCVEAAAVRVPVTLAAGEGWSGRQSLVPV</sequence>
<reference evidence="6" key="1">
    <citation type="submission" date="2020-11" db="EMBL/GenBank/DDBJ databases">
        <title>Azospira restricta DSM 18626 genome sequence.</title>
        <authorList>
            <person name="Moe W.M."/>
        </authorList>
    </citation>
    <scope>NUCLEOTIDE SEQUENCE</scope>
    <source>
        <strain evidence="6">DSM 18626</strain>
    </source>
</reference>
<dbReference type="InterPro" id="IPR014718">
    <property type="entry name" value="GH-type_carb-bd"/>
</dbReference>
<keyword evidence="3 4" id="KW-0413">Isomerase</keyword>
<evidence type="ECO:0000256" key="5">
    <source>
        <dbReference type="PIRSR" id="PIRSR016020-1"/>
    </source>
</evidence>
<dbReference type="KEGG" id="ares:IWH25_12695"/>
<dbReference type="SUPFAM" id="SSF74650">
    <property type="entry name" value="Galactose mutarotase-like"/>
    <property type="match status" value="1"/>
</dbReference>
<dbReference type="GO" id="GO:0005975">
    <property type="term" value="P:carbohydrate metabolic process"/>
    <property type="evidence" value="ECO:0007669"/>
    <property type="project" value="InterPro"/>
</dbReference>
<feature type="active site" evidence="5">
    <location>
        <position position="269"/>
    </location>
</feature>
<evidence type="ECO:0000313" key="7">
    <source>
        <dbReference type="Proteomes" id="UP000663444"/>
    </source>
</evidence>
<comment type="similarity">
    <text evidence="2 4">Belongs to the glucose-6-phosphate 1-epimerase family.</text>
</comment>
<dbReference type="GO" id="GO:0047938">
    <property type="term" value="F:glucose-6-phosphate 1-epimerase activity"/>
    <property type="evidence" value="ECO:0007669"/>
    <property type="project" value="UniProtKB-UniRule"/>
</dbReference>
<dbReference type="RefSeq" id="WP_203386158.1">
    <property type="nucleotide sequence ID" value="NZ_CP064781.1"/>
</dbReference>
<dbReference type="Proteomes" id="UP000663444">
    <property type="component" value="Chromosome"/>
</dbReference>
<dbReference type="GO" id="GO:0030246">
    <property type="term" value="F:carbohydrate binding"/>
    <property type="evidence" value="ECO:0007669"/>
    <property type="project" value="UniProtKB-UniRule"/>
</dbReference>
<protein>
    <recommendedName>
        <fullName evidence="4">Putative glucose-6-phosphate 1-epimerase</fullName>
        <ecNumber evidence="4">5.1.3.15</ecNumber>
    </recommendedName>
</protein>